<comment type="caution">
    <text evidence="1">The sequence shown here is derived from an EMBL/GenBank/DDBJ whole genome shotgun (WGS) entry which is preliminary data.</text>
</comment>
<gene>
    <name evidence="1" type="ORF">SDC9_06262</name>
</gene>
<evidence type="ECO:0000313" key="1">
    <source>
        <dbReference type="EMBL" id="MPL60701.1"/>
    </source>
</evidence>
<protein>
    <submittedName>
        <fullName evidence="1">Uncharacterized protein</fullName>
    </submittedName>
</protein>
<sequence>MPVPVALRLGFALVGKLLALGDAKQQLHPALLVEIHLQRHDGHALAPGGIPQPRELALRDEELAPAPLLMAEDARLLVGGDVAVDQPQLTPLDRGIAFGDVRLAGAQRLHLGAGQHDAGLERVLDGIMVTGLPVLGDQLGIGVGFLRHDRTEIGEGRASVQCGPRAT</sequence>
<reference evidence="1" key="1">
    <citation type="submission" date="2019-08" db="EMBL/GenBank/DDBJ databases">
        <authorList>
            <person name="Kucharzyk K."/>
            <person name="Murdoch R.W."/>
            <person name="Higgins S."/>
            <person name="Loffler F."/>
        </authorList>
    </citation>
    <scope>NUCLEOTIDE SEQUENCE</scope>
</reference>
<name>A0A644T450_9ZZZZ</name>
<dbReference type="EMBL" id="VSSQ01000013">
    <property type="protein sequence ID" value="MPL60701.1"/>
    <property type="molecule type" value="Genomic_DNA"/>
</dbReference>
<accession>A0A644T450</accession>
<dbReference type="AlphaFoldDB" id="A0A644T450"/>
<organism evidence="1">
    <name type="scientific">bioreactor metagenome</name>
    <dbReference type="NCBI Taxonomy" id="1076179"/>
    <lineage>
        <taxon>unclassified sequences</taxon>
        <taxon>metagenomes</taxon>
        <taxon>ecological metagenomes</taxon>
    </lineage>
</organism>
<proteinExistence type="predicted"/>